<evidence type="ECO:0000256" key="4">
    <source>
        <dbReference type="ARBA" id="ARBA00022737"/>
    </source>
</evidence>
<evidence type="ECO:0008006" key="13">
    <source>
        <dbReference type="Google" id="ProtNLM"/>
    </source>
</evidence>
<gene>
    <name evidence="12" type="ORF">OAUR00152_LOCUS25503</name>
</gene>
<feature type="domain" description="Protein kinase" evidence="10">
    <location>
        <begin position="17"/>
        <end position="278"/>
    </location>
</feature>
<comment type="similarity">
    <text evidence="8">Belongs to the protein kinase superfamily. Ser/Thr protein kinase family. CDPK subfamily.</text>
</comment>
<dbReference type="PROSITE" id="PS00108">
    <property type="entry name" value="PROTEIN_KINASE_ST"/>
    <property type="match status" value="1"/>
</dbReference>
<evidence type="ECO:0000256" key="3">
    <source>
        <dbReference type="ARBA" id="ARBA00022679"/>
    </source>
</evidence>
<dbReference type="InterPro" id="IPR000719">
    <property type="entry name" value="Prot_kinase_dom"/>
</dbReference>
<evidence type="ECO:0000256" key="7">
    <source>
        <dbReference type="ARBA" id="ARBA00022840"/>
    </source>
</evidence>
<evidence type="ECO:0000256" key="1">
    <source>
        <dbReference type="ARBA" id="ARBA00001946"/>
    </source>
</evidence>
<organism evidence="12">
    <name type="scientific">Odontella aurita</name>
    <dbReference type="NCBI Taxonomy" id="265563"/>
    <lineage>
        <taxon>Eukaryota</taxon>
        <taxon>Sar</taxon>
        <taxon>Stramenopiles</taxon>
        <taxon>Ochrophyta</taxon>
        <taxon>Bacillariophyta</taxon>
        <taxon>Mediophyceae</taxon>
        <taxon>Biddulphiophycidae</taxon>
        <taxon>Eupodiscales</taxon>
        <taxon>Odontellaceae</taxon>
        <taxon>Odontella</taxon>
    </lineage>
</organism>
<dbReference type="InterPro" id="IPR008271">
    <property type="entry name" value="Ser/Thr_kinase_AS"/>
</dbReference>
<feature type="compositionally biased region" description="Polar residues" evidence="9">
    <location>
        <begin position="15"/>
        <end position="25"/>
    </location>
</feature>
<dbReference type="InterPro" id="IPR011992">
    <property type="entry name" value="EF-hand-dom_pair"/>
</dbReference>
<dbReference type="SUPFAM" id="SSF47473">
    <property type="entry name" value="EF-hand"/>
    <property type="match status" value="1"/>
</dbReference>
<dbReference type="InterPro" id="IPR011009">
    <property type="entry name" value="Kinase-like_dom_sf"/>
</dbReference>
<feature type="domain" description="EF-hand" evidence="11">
    <location>
        <begin position="339"/>
        <end position="374"/>
    </location>
</feature>
<comment type="cofactor">
    <cofactor evidence="1">
        <name>Mg(2+)</name>
        <dbReference type="ChEBI" id="CHEBI:18420"/>
    </cofactor>
</comment>
<protein>
    <recommendedName>
        <fullName evidence="13">Calmodulin</fullName>
    </recommendedName>
</protein>
<feature type="domain" description="EF-hand" evidence="11">
    <location>
        <begin position="375"/>
        <end position="410"/>
    </location>
</feature>
<dbReference type="Gene3D" id="1.10.238.10">
    <property type="entry name" value="EF-hand"/>
    <property type="match status" value="2"/>
</dbReference>
<dbReference type="Gene3D" id="3.30.200.20">
    <property type="entry name" value="Phosphorylase Kinase, domain 1"/>
    <property type="match status" value="1"/>
</dbReference>
<dbReference type="AlphaFoldDB" id="A0A7S4JBN0"/>
<feature type="domain" description="EF-hand" evidence="11">
    <location>
        <begin position="444"/>
        <end position="479"/>
    </location>
</feature>
<reference evidence="12" key="1">
    <citation type="submission" date="2021-01" db="EMBL/GenBank/DDBJ databases">
        <authorList>
            <person name="Corre E."/>
            <person name="Pelletier E."/>
            <person name="Niang G."/>
            <person name="Scheremetjew M."/>
            <person name="Finn R."/>
            <person name="Kale V."/>
            <person name="Holt S."/>
            <person name="Cochrane G."/>
            <person name="Meng A."/>
            <person name="Brown T."/>
            <person name="Cohen L."/>
        </authorList>
    </citation>
    <scope>NUCLEOTIDE SEQUENCE</scope>
    <source>
        <strain evidence="12">Isolate 1302-5</strain>
    </source>
</reference>
<evidence type="ECO:0000256" key="5">
    <source>
        <dbReference type="ARBA" id="ARBA00022741"/>
    </source>
</evidence>
<dbReference type="SMART" id="SM00054">
    <property type="entry name" value="EFh"/>
    <property type="match status" value="4"/>
</dbReference>
<keyword evidence="2" id="KW-0723">Serine/threonine-protein kinase</keyword>
<dbReference type="PROSITE" id="PS50011">
    <property type="entry name" value="PROTEIN_KINASE_DOM"/>
    <property type="match status" value="1"/>
</dbReference>
<evidence type="ECO:0000256" key="6">
    <source>
        <dbReference type="ARBA" id="ARBA00022777"/>
    </source>
</evidence>
<sequence length="501" mass="56682">MPPQSSEMTEESPDSSKNLTESLGDSGTPRGGRKTIRFQRLFACKTVLTSHVKKGFVDQLLNEISIMKSLDHPFILQLFEVYHVKRSIWLVTELCTGGDLTSRKLNEPEAALVLGQILRALRYLHRHGICHRDIKLENILYENGGKEATIRLIDFGLSQAFDRAAEMKRRAVGTAYTMSPEIASGEGKYTQKTDVWALGVVAWILLAGDAPFVKEEDDLKDKNKLSKLLNARYSFGITWEGRGISEYGKDFVRRCLKRNPGDRWTVKEALDYVQGTWIPKLEGDYKGKEAALKLQRSISARRRIGDAAAINVEDVNRFCNYGRLKKTILMTMARTMERSEVDRLREIFLTADTEDSGTISMVDLKKSLNQINSSMDETDMEKIFDGIDQDQSGQIHWVEFLAALSESHGLITMDRLATVFDRLDTEGKGHISHENLKVILGKDYDEEVVENMIKEADVKKNGQIDYDEFLQLMFANPESGDVAVGKIHDDTKTIESLQKTQ</sequence>
<dbReference type="Pfam" id="PF00069">
    <property type="entry name" value="Pkinase"/>
    <property type="match status" value="1"/>
</dbReference>
<accession>A0A7S4JBN0</accession>
<dbReference type="FunFam" id="1.10.238.10:FF:000003">
    <property type="entry name" value="Calmodulin A"/>
    <property type="match status" value="1"/>
</dbReference>
<keyword evidence="3" id="KW-0808">Transferase</keyword>
<dbReference type="GO" id="GO:0004674">
    <property type="term" value="F:protein serine/threonine kinase activity"/>
    <property type="evidence" value="ECO:0007669"/>
    <property type="project" value="UniProtKB-KW"/>
</dbReference>
<dbReference type="PANTHER" id="PTHR24349">
    <property type="entry name" value="SERINE/THREONINE-PROTEIN KINASE"/>
    <property type="match status" value="1"/>
</dbReference>
<dbReference type="Gene3D" id="1.10.510.10">
    <property type="entry name" value="Transferase(Phosphotransferase) domain 1"/>
    <property type="match status" value="1"/>
</dbReference>
<proteinExistence type="inferred from homology"/>
<feature type="region of interest" description="Disordered" evidence="9">
    <location>
        <begin position="1"/>
        <end position="32"/>
    </location>
</feature>
<name>A0A7S4JBN0_9STRA</name>
<dbReference type="InterPro" id="IPR050205">
    <property type="entry name" value="CDPK_Ser/Thr_kinases"/>
</dbReference>
<keyword evidence="5" id="KW-0547">Nucleotide-binding</keyword>
<evidence type="ECO:0000259" key="11">
    <source>
        <dbReference type="PROSITE" id="PS50222"/>
    </source>
</evidence>
<keyword evidence="4" id="KW-0677">Repeat</keyword>
<dbReference type="SMART" id="SM00220">
    <property type="entry name" value="S_TKc"/>
    <property type="match status" value="1"/>
</dbReference>
<keyword evidence="6" id="KW-0418">Kinase</keyword>
<evidence type="ECO:0000259" key="10">
    <source>
        <dbReference type="PROSITE" id="PS50011"/>
    </source>
</evidence>
<evidence type="ECO:0000313" key="12">
    <source>
        <dbReference type="EMBL" id="CAE2258577.1"/>
    </source>
</evidence>
<evidence type="ECO:0000256" key="9">
    <source>
        <dbReference type="SAM" id="MobiDB-lite"/>
    </source>
</evidence>
<dbReference type="PROSITE" id="PS50222">
    <property type="entry name" value="EF_HAND_2"/>
    <property type="match status" value="3"/>
</dbReference>
<dbReference type="Pfam" id="PF13499">
    <property type="entry name" value="EF-hand_7"/>
    <property type="match status" value="2"/>
</dbReference>
<dbReference type="EMBL" id="HBKQ01036983">
    <property type="protein sequence ID" value="CAE2258577.1"/>
    <property type="molecule type" value="Transcribed_RNA"/>
</dbReference>
<dbReference type="InterPro" id="IPR002048">
    <property type="entry name" value="EF_hand_dom"/>
</dbReference>
<dbReference type="GO" id="GO:0005524">
    <property type="term" value="F:ATP binding"/>
    <property type="evidence" value="ECO:0007669"/>
    <property type="project" value="UniProtKB-KW"/>
</dbReference>
<evidence type="ECO:0000256" key="8">
    <source>
        <dbReference type="ARBA" id="ARBA00024334"/>
    </source>
</evidence>
<dbReference type="SUPFAM" id="SSF56112">
    <property type="entry name" value="Protein kinase-like (PK-like)"/>
    <property type="match status" value="1"/>
</dbReference>
<evidence type="ECO:0000256" key="2">
    <source>
        <dbReference type="ARBA" id="ARBA00022527"/>
    </source>
</evidence>
<keyword evidence="7" id="KW-0067">ATP-binding</keyword>
<dbReference type="GO" id="GO:0005509">
    <property type="term" value="F:calcium ion binding"/>
    <property type="evidence" value="ECO:0007669"/>
    <property type="project" value="InterPro"/>
</dbReference>